<dbReference type="Pfam" id="PF00881">
    <property type="entry name" value="Nitroreductase"/>
    <property type="match status" value="1"/>
</dbReference>
<dbReference type="AlphaFoldDB" id="A0A382R1N2"/>
<feature type="domain" description="Nitroreductase" evidence="1">
    <location>
        <begin position="13"/>
        <end position="47"/>
    </location>
</feature>
<proteinExistence type="predicted"/>
<dbReference type="EMBL" id="UINC01118139">
    <property type="protein sequence ID" value="SVC91062.1"/>
    <property type="molecule type" value="Genomic_DNA"/>
</dbReference>
<dbReference type="SUPFAM" id="SSF55469">
    <property type="entry name" value="FMN-dependent nitroreductase-like"/>
    <property type="match status" value="1"/>
</dbReference>
<feature type="non-terminal residue" evidence="2">
    <location>
        <position position="47"/>
    </location>
</feature>
<gene>
    <name evidence="2" type="ORF">METZ01_LOCUS343916</name>
</gene>
<sequence length="47" mass="5555">MEVYEAINTVLAVREFRKDSVSKEIINRIIESARMTASSMNRQPWHF</sequence>
<reference evidence="2" key="1">
    <citation type="submission" date="2018-05" db="EMBL/GenBank/DDBJ databases">
        <authorList>
            <person name="Lanie J.A."/>
            <person name="Ng W.-L."/>
            <person name="Kazmierczak K.M."/>
            <person name="Andrzejewski T.M."/>
            <person name="Davidsen T.M."/>
            <person name="Wayne K.J."/>
            <person name="Tettelin H."/>
            <person name="Glass J.I."/>
            <person name="Rusch D."/>
            <person name="Podicherti R."/>
            <person name="Tsui H.-C.T."/>
            <person name="Winkler M.E."/>
        </authorList>
    </citation>
    <scope>NUCLEOTIDE SEQUENCE</scope>
</reference>
<name>A0A382R1N2_9ZZZZ</name>
<evidence type="ECO:0000313" key="2">
    <source>
        <dbReference type="EMBL" id="SVC91062.1"/>
    </source>
</evidence>
<dbReference type="Gene3D" id="3.40.109.10">
    <property type="entry name" value="NADH Oxidase"/>
    <property type="match status" value="1"/>
</dbReference>
<dbReference type="GO" id="GO:0016491">
    <property type="term" value="F:oxidoreductase activity"/>
    <property type="evidence" value="ECO:0007669"/>
    <property type="project" value="InterPro"/>
</dbReference>
<dbReference type="InterPro" id="IPR000415">
    <property type="entry name" value="Nitroreductase-like"/>
</dbReference>
<accession>A0A382R1N2</accession>
<protein>
    <recommendedName>
        <fullName evidence="1">Nitroreductase domain-containing protein</fullName>
    </recommendedName>
</protein>
<dbReference type="InterPro" id="IPR029479">
    <property type="entry name" value="Nitroreductase"/>
</dbReference>
<organism evidence="2">
    <name type="scientific">marine metagenome</name>
    <dbReference type="NCBI Taxonomy" id="408172"/>
    <lineage>
        <taxon>unclassified sequences</taxon>
        <taxon>metagenomes</taxon>
        <taxon>ecological metagenomes</taxon>
    </lineage>
</organism>
<evidence type="ECO:0000259" key="1">
    <source>
        <dbReference type="Pfam" id="PF00881"/>
    </source>
</evidence>